<dbReference type="Pfam" id="PF13247">
    <property type="entry name" value="Fer4_11"/>
    <property type="match status" value="1"/>
</dbReference>
<keyword evidence="8" id="KW-1185">Reference proteome</keyword>
<evidence type="ECO:0000256" key="5">
    <source>
        <dbReference type="SAM" id="MobiDB-lite"/>
    </source>
</evidence>
<evidence type="ECO:0000259" key="6">
    <source>
        <dbReference type="PROSITE" id="PS51379"/>
    </source>
</evidence>
<organism evidence="7 8">
    <name type="scientific">Thioalbus denitrificans</name>
    <dbReference type="NCBI Taxonomy" id="547122"/>
    <lineage>
        <taxon>Bacteria</taxon>
        <taxon>Pseudomonadati</taxon>
        <taxon>Pseudomonadota</taxon>
        <taxon>Gammaproteobacteria</taxon>
        <taxon>Chromatiales</taxon>
        <taxon>Ectothiorhodospiraceae</taxon>
        <taxon>Thioalbus</taxon>
    </lineage>
</organism>
<feature type="compositionally biased region" description="Basic and acidic residues" evidence="5">
    <location>
        <begin position="218"/>
        <end position="232"/>
    </location>
</feature>
<feature type="region of interest" description="Disordered" evidence="5">
    <location>
        <begin position="218"/>
        <end position="243"/>
    </location>
</feature>
<feature type="domain" description="4Fe-4S ferredoxin-type" evidence="6">
    <location>
        <begin position="97"/>
        <end position="126"/>
    </location>
</feature>
<evidence type="ECO:0000256" key="3">
    <source>
        <dbReference type="ARBA" id="ARBA00023004"/>
    </source>
</evidence>
<dbReference type="AlphaFoldDB" id="A0A369CHR3"/>
<dbReference type="GO" id="GO:0046872">
    <property type="term" value="F:metal ion binding"/>
    <property type="evidence" value="ECO:0007669"/>
    <property type="project" value="UniProtKB-KW"/>
</dbReference>
<keyword evidence="4" id="KW-0411">Iron-sulfur</keyword>
<evidence type="ECO:0000313" key="8">
    <source>
        <dbReference type="Proteomes" id="UP000252707"/>
    </source>
</evidence>
<dbReference type="PROSITE" id="PS51379">
    <property type="entry name" value="4FE4S_FER_2"/>
    <property type="match status" value="3"/>
</dbReference>
<dbReference type="GO" id="GO:0051539">
    <property type="term" value="F:4 iron, 4 sulfur cluster binding"/>
    <property type="evidence" value="ECO:0007669"/>
    <property type="project" value="UniProtKB-KW"/>
</dbReference>
<dbReference type="InterPro" id="IPR050954">
    <property type="entry name" value="ET_IronSulfur_Cluster-Binding"/>
</dbReference>
<dbReference type="PROSITE" id="PS00198">
    <property type="entry name" value="4FE4S_FER_1"/>
    <property type="match status" value="1"/>
</dbReference>
<dbReference type="PANTHER" id="PTHR43177:SF3">
    <property type="entry name" value="PROTEIN NRFC HOMOLOG"/>
    <property type="match status" value="1"/>
</dbReference>
<keyword evidence="3" id="KW-0408">Iron</keyword>
<dbReference type="InterPro" id="IPR017900">
    <property type="entry name" value="4Fe4S_Fe_S_CS"/>
</dbReference>
<accession>A0A369CHR3</accession>
<dbReference type="SUPFAM" id="SSF54862">
    <property type="entry name" value="4Fe-4S ferredoxins"/>
    <property type="match status" value="1"/>
</dbReference>
<gene>
    <name evidence="7" type="ORF">DFQ59_101400</name>
</gene>
<feature type="domain" description="4Fe-4S ferredoxin-type" evidence="6">
    <location>
        <begin position="4"/>
        <end position="34"/>
    </location>
</feature>
<feature type="domain" description="4Fe-4S ferredoxin-type" evidence="6">
    <location>
        <begin position="64"/>
        <end position="95"/>
    </location>
</feature>
<keyword evidence="1" id="KW-0004">4Fe-4S</keyword>
<dbReference type="EMBL" id="QPJY01000001">
    <property type="protein sequence ID" value="RCX33101.1"/>
    <property type="molecule type" value="Genomic_DNA"/>
</dbReference>
<reference evidence="7 8" key="1">
    <citation type="submission" date="2018-07" db="EMBL/GenBank/DDBJ databases">
        <title>Genomic Encyclopedia of Type Strains, Phase IV (KMG-IV): sequencing the most valuable type-strain genomes for metagenomic binning, comparative biology and taxonomic classification.</title>
        <authorList>
            <person name="Goeker M."/>
        </authorList>
    </citation>
    <scope>NUCLEOTIDE SEQUENCE [LARGE SCALE GENOMIC DNA]</scope>
    <source>
        <strain evidence="7 8">DSM 26407</strain>
    </source>
</reference>
<dbReference type="PANTHER" id="PTHR43177">
    <property type="entry name" value="PROTEIN NRFC"/>
    <property type="match status" value="1"/>
</dbReference>
<proteinExistence type="predicted"/>
<dbReference type="InterPro" id="IPR017896">
    <property type="entry name" value="4Fe4S_Fe-S-bd"/>
</dbReference>
<name>A0A369CHR3_9GAMM</name>
<sequence length="243" mass="27381">MTQLALIIDLNVCVGCSACVTSCKEWNTSGLAGPMTDRNPYDADPTGTFFNRVQTFEVGAYPHTETVHFPKSCLHCEEPPCVPVCPTGASYKRPEDGIVLVDYDKCIGCKYCSWACPYGAREIDEQQKVMKKCTLCVDRIYDESLPERERKPSCVLACPTNARLFGDVHDPESEVSVLIREEGGYQLMPEWGTKPANHYLPRRKTRLRIHDDELVRVDNPLKKEAPRPRPALDEPSLDDVTSW</sequence>
<dbReference type="CDD" id="cd10551">
    <property type="entry name" value="PsrB"/>
    <property type="match status" value="1"/>
</dbReference>
<dbReference type="Proteomes" id="UP000252707">
    <property type="component" value="Unassembled WGS sequence"/>
</dbReference>
<keyword evidence="2" id="KW-0479">Metal-binding</keyword>
<evidence type="ECO:0000256" key="2">
    <source>
        <dbReference type="ARBA" id="ARBA00022723"/>
    </source>
</evidence>
<evidence type="ECO:0000313" key="7">
    <source>
        <dbReference type="EMBL" id="RCX33101.1"/>
    </source>
</evidence>
<dbReference type="OrthoDB" id="9779457at2"/>
<evidence type="ECO:0000256" key="4">
    <source>
        <dbReference type="ARBA" id="ARBA00023014"/>
    </source>
</evidence>
<dbReference type="RefSeq" id="WP_114277980.1">
    <property type="nucleotide sequence ID" value="NZ_QPJY01000001.1"/>
</dbReference>
<dbReference type="Gene3D" id="3.30.70.20">
    <property type="match status" value="2"/>
</dbReference>
<evidence type="ECO:0000256" key="1">
    <source>
        <dbReference type="ARBA" id="ARBA00022485"/>
    </source>
</evidence>
<comment type="caution">
    <text evidence="7">The sequence shown here is derived from an EMBL/GenBank/DDBJ whole genome shotgun (WGS) entry which is preliminary data.</text>
</comment>
<protein>
    <submittedName>
        <fullName evidence="7">Fe-S-cluster-containing dehydrogenase component</fullName>
    </submittedName>
</protein>